<sequence precursor="true">MNRFFRQLWSICCLACCLVATWVTFATGEEFILADGRAWPGKIVVATEQAESVFATRPDRLPTDLTPRVQSLTKLNDGRIIFCSGLDRSLIELLPRGERVFKHGGYLARQVRTDRDGTLYWSGLETPLNSNPLPDGFIYKLDASGNTQTVMTFSQGDVGRDWWGAFDVVDGRIFVGTISGRTTIYDVSVSPVQRVCTLPISATAFRFRADGSIYACDGRGTLHRYADRNNPERSEVVLRSTTPFVDFDFSR</sequence>
<name>A0A517YKT7_9BACT</name>
<keyword evidence="3" id="KW-1185">Reference proteome</keyword>
<reference evidence="2 3" key="1">
    <citation type="submission" date="2019-02" db="EMBL/GenBank/DDBJ databases">
        <title>Deep-cultivation of Planctomycetes and their phenomic and genomic characterization uncovers novel biology.</title>
        <authorList>
            <person name="Wiegand S."/>
            <person name="Jogler M."/>
            <person name="Boedeker C."/>
            <person name="Pinto D."/>
            <person name="Vollmers J."/>
            <person name="Rivas-Marin E."/>
            <person name="Kohn T."/>
            <person name="Peeters S.H."/>
            <person name="Heuer A."/>
            <person name="Rast P."/>
            <person name="Oberbeckmann S."/>
            <person name="Bunk B."/>
            <person name="Jeske O."/>
            <person name="Meyerdierks A."/>
            <person name="Storesund J.E."/>
            <person name="Kallscheuer N."/>
            <person name="Luecker S."/>
            <person name="Lage O.M."/>
            <person name="Pohl T."/>
            <person name="Merkel B.J."/>
            <person name="Hornburger P."/>
            <person name="Mueller R.-W."/>
            <person name="Bruemmer F."/>
            <person name="Labrenz M."/>
            <person name="Spormann A.M."/>
            <person name="Op den Camp H."/>
            <person name="Overmann J."/>
            <person name="Amann R."/>
            <person name="Jetten M.S.M."/>
            <person name="Mascher T."/>
            <person name="Medema M.H."/>
            <person name="Devos D.P."/>
            <person name="Kaster A.-K."/>
            <person name="Ovreas L."/>
            <person name="Rohde M."/>
            <person name="Galperin M.Y."/>
            <person name="Jogler C."/>
        </authorList>
    </citation>
    <scope>NUCLEOTIDE SEQUENCE [LARGE SCALE GENOMIC DNA]</scope>
    <source>
        <strain evidence="2 3">ETA_A8</strain>
    </source>
</reference>
<keyword evidence="1" id="KW-0732">Signal</keyword>
<gene>
    <name evidence="2" type="ORF">ETAA8_59730</name>
</gene>
<dbReference type="RefSeq" id="WP_145096910.1">
    <property type="nucleotide sequence ID" value="NZ_CP036274.1"/>
</dbReference>
<evidence type="ECO:0000313" key="3">
    <source>
        <dbReference type="Proteomes" id="UP000315017"/>
    </source>
</evidence>
<organism evidence="2 3">
    <name type="scientific">Anatilimnocola aggregata</name>
    <dbReference type="NCBI Taxonomy" id="2528021"/>
    <lineage>
        <taxon>Bacteria</taxon>
        <taxon>Pseudomonadati</taxon>
        <taxon>Planctomycetota</taxon>
        <taxon>Planctomycetia</taxon>
        <taxon>Pirellulales</taxon>
        <taxon>Pirellulaceae</taxon>
        <taxon>Anatilimnocola</taxon>
    </lineage>
</organism>
<evidence type="ECO:0000256" key="1">
    <source>
        <dbReference type="SAM" id="SignalP"/>
    </source>
</evidence>
<dbReference type="SUPFAM" id="SSF101898">
    <property type="entry name" value="NHL repeat"/>
    <property type="match status" value="1"/>
</dbReference>
<feature type="signal peptide" evidence="1">
    <location>
        <begin position="1"/>
        <end position="28"/>
    </location>
</feature>
<dbReference type="AlphaFoldDB" id="A0A517YKT7"/>
<evidence type="ECO:0000313" key="2">
    <source>
        <dbReference type="EMBL" id="QDU30824.1"/>
    </source>
</evidence>
<dbReference type="OrthoDB" id="273965at2"/>
<dbReference type="Proteomes" id="UP000315017">
    <property type="component" value="Chromosome"/>
</dbReference>
<protein>
    <submittedName>
        <fullName evidence="2">Uncharacterized protein</fullName>
    </submittedName>
</protein>
<dbReference type="KEGG" id="aagg:ETAA8_59730"/>
<proteinExistence type="predicted"/>
<feature type="chain" id="PRO_5022098730" evidence="1">
    <location>
        <begin position="29"/>
        <end position="251"/>
    </location>
</feature>
<dbReference type="EMBL" id="CP036274">
    <property type="protein sequence ID" value="QDU30824.1"/>
    <property type="molecule type" value="Genomic_DNA"/>
</dbReference>
<accession>A0A517YKT7</accession>